<evidence type="ECO:0000313" key="6">
    <source>
        <dbReference type="EMBL" id="HJG11569.1"/>
    </source>
</evidence>
<dbReference type="Proteomes" id="UP000747074">
    <property type="component" value="Unassembled WGS sequence"/>
</dbReference>
<dbReference type="InterPro" id="IPR014284">
    <property type="entry name" value="RNA_pol_sigma-70_dom"/>
</dbReference>
<accession>A0A174F6S7</accession>
<evidence type="ECO:0000256" key="3">
    <source>
        <dbReference type="ARBA" id="ARBA00023082"/>
    </source>
</evidence>
<dbReference type="RefSeq" id="WP_022199135.1">
    <property type="nucleotide sequence ID" value="NZ_CAKOCS010000026.1"/>
</dbReference>
<keyword evidence="3" id="KW-0731">Sigma factor</keyword>
<dbReference type="SUPFAM" id="SSF88659">
    <property type="entry name" value="Sigma3 and sigma4 domains of RNA polymerase sigma factors"/>
    <property type="match status" value="1"/>
</dbReference>
<evidence type="ECO:0000259" key="5">
    <source>
        <dbReference type="Pfam" id="PF08281"/>
    </source>
</evidence>
<dbReference type="Gene3D" id="1.10.10.10">
    <property type="entry name" value="Winged helix-like DNA-binding domain superfamily/Winged helix DNA-binding domain"/>
    <property type="match status" value="1"/>
</dbReference>
<evidence type="ECO:0000256" key="2">
    <source>
        <dbReference type="ARBA" id="ARBA00023015"/>
    </source>
</evidence>
<dbReference type="InterPro" id="IPR039425">
    <property type="entry name" value="RNA_pol_sigma-70-like"/>
</dbReference>
<dbReference type="CDD" id="cd06171">
    <property type="entry name" value="Sigma70_r4"/>
    <property type="match status" value="1"/>
</dbReference>
<dbReference type="Proteomes" id="UP000183040">
    <property type="component" value="Unassembled WGS sequence"/>
</dbReference>
<protein>
    <submittedName>
        <fullName evidence="6 7">RNA polymerase sigma-70 factor</fullName>
    </submittedName>
</protein>
<dbReference type="EMBL" id="FOUM01000037">
    <property type="protein sequence ID" value="SFN52902.1"/>
    <property type="molecule type" value="Genomic_DNA"/>
</dbReference>
<sequence length="200" mass="23407">MIPIDEKHIIKKLKAGDNEAYKYIYDYHYVALCKLSYYLLKDRVQAESIVNDVIFHLWEVRDKLELVPPLRNYLIIAVRNKCLNYLALKQQETEIRFSTIEQAGIQLQNIVSDNEHPLGNLLKEELESKIHESINKLPPACKQVFTMSRFREMSYEEISRELGISVNTVKYHIKSALVILKKELGTFLCIIFAFYPTLLL</sequence>
<dbReference type="AlphaFoldDB" id="A0A174F6S7"/>
<dbReference type="GO" id="GO:0016987">
    <property type="term" value="F:sigma factor activity"/>
    <property type="evidence" value="ECO:0007669"/>
    <property type="project" value="UniProtKB-KW"/>
</dbReference>
<evidence type="ECO:0000313" key="11">
    <source>
        <dbReference type="Proteomes" id="UP000747074"/>
    </source>
</evidence>
<dbReference type="InterPro" id="IPR036388">
    <property type="entry name" value="WH-like_DNA-bd_sf"/>
</dbReference>
<evidence type="ECO:0000256" key="4">
    <source>
        <dbReference type="ARBA" id="ARBA00023163"/>
    </source>
</evidence>
<dbReference type="NCBIfam" id="TIGR02937">
    <property type="entry name" value="sigma70-ECF"/>
    <property type="match status" value="1"/>
</dbReference>
<dbReference type="Proteomes" id="UP000183766">
    <property type="component" value="Unassembled WGS sequence"/>
</dbReference>
<keyword evidence="2" id="KW-0805">Transcription regulation</keyword>
<gene>
    <name evidence="6" type="ORF">K8V07_06540</name>
    <name evidence="7" type="ORF">SAMN04487924_107133</name>
    <name evidence="8" type="ORF">SAMN05216250_13713</name>
</gene>
<dbReference type="SUPFAM" id="SSF88946">
    <property type="entry name" value="Sigma2 domain of RNA polymerase sigma factors"/>
    <property type="match status" value="1"/>
</dbReference>
<organism evidence="6 11">
    <name type="scientific">Bacteroides xylanisolvens</name>
    <dbReference type="NCBI Taxonomy" id="371601"/>
    <lineage>
        <taxon>Bacteria</taxon>
        <taxon>Pseudomonadati</taxon>
        <taxon>Bacteroidota</taxon>
        <taxon>Bacteroidia</taxon>
        <taxon>Bacteroidales</taxon>
        <taxon>Bacteroidaceae</taxon>
        <taxon>Bacteroides</taxon>
    </lineage>
</organism>
<evidence type="ECO:0000256" key="1">
    <source>
        <dbReference type="ARBA" id="ARBA00010641"/>
    </source>
</evidence>
<dbReference type="InterPro" id="IPR013249">
    <property type="entry name" value="RNA_pol_sigma70_r4_t2"/>
</dbReference>
<dbReference type="GO" id="GO:0006352">
    <property type="term" value="P:DNA-templated transcription initiation"/>
    <property type="evidence" value="ECO:0007669"/>
    <property type="project" value="InterPro"/>
</dbReference>
<dbReference type="EMBL" id="FNRP01000007">
    <property type="protein sequence ID" value="SEA50857.1"/>
    <property type="molecule type" value="Genomic_DNA"/>
</dbReference>
<reference evidence="9 10" key="1">
    <citation type="submission" date="2016-10" db="EMBL/GenBank/DDBJ databases">
        <authorList>
            <person name="de Groot N.N."/>
        </authorList>
    </citation>
    <scope>NUCLEOTIDE SEQUENCE [LARGE SCALE GENOMIC DNA]</scope>
    <source>
        <strain evidence="8 10">NLAE-zl-C202</strain>
        <strain evidence="7 9">NLAE-zl-G339</strain>
    </source>
</reference>
<dbReference type="PANTHER" id="PTHR43133:SF46">
    <property type="entry name" value="RNA POLYMERASE SIGMA-70 FACTOR ECF SUBFAMILY"/>
    <property type="match status" value="1"/>
</dbReference>
<dbReference type="EMBL" id="DYVL01000086">
    <property type="protein sequence ID" value="HJG11569.1"/>
    <property type="molecule type" value="Genomic_DNA"/>
</dbReference>
<dbReference type="NCBIfam" id="TIGR02985">
    <property type="entry name" value="Sig70_bacteroi1"/>
    <property type="match status" value="1"/>
</dbReference>
<name>A0A174F6S7_9BACE</name>
<evidence type="ECO:0000313" key="9">
    <source>
        <dbReference type="Proteomes" id="UP000183040"/>
    </source>
</evidence>
<dbReference type="InterPro" id="IPR013324">
    <property type="entry name" value="RNA_pol_sigma_r3/r4-like"/>
</dbReference>
<evidence type="ECO:0000313" key="10">
    <source>
        <dbReference type="Proteomes" id="UP000183766"/>
    </source>
</evidence>
<comment type="similarity">
    <text evidence="1">Belongs to the sigma-70 factor family. ECF subfamily.</text>
</comment>
<reference evidence="6" key="2">
    <citation type="journal article" date="2021" name="PeerJ">
        <title>Extensive microbial diversity within the chicken gut microbiome revealed by metagenomics and culture.</title>
        <authorList>
            <person name="Gilroy R."/>
            <person name="Ravi A."/>
            <person name="Getino M."/>
            <person name="Pursley I."/>
            <person name="Horton D.L."/>
            <person name="Alikhan N.F."/>
            <person name="Baker D."/>
            <person name="Gharbi K."/>
            <person name="Hall N."/>
            <person name="Watson M."/>
            <person name="Adriaenssens E.M."/>
            <person name="Foster-Nyarko E."/>
            <person name="Jarju S."/>
            <person name="Secka A."/>
            <person name="Antonio M."/>
            <person name="Oren A."/>
            <person name="Chaudhuri R.R."/>
            <person name="La Ragione R."/>
            <person name="Hildebrand F."/>
            <person name="Pallen M.J."/>
        </authorList>
    </citation>
    <scope>NUCLEOTIDE SEQUENCE</scope>
    <source>
        <strain evidence="6">CHK154-13316</strain>
    </source>
</reference>
<dbReference type="InterPro" id="IPR014327">
    <property type="entry name" value="RNA_pol_sigma70_bacteroid"/>
</dbReference>
<dbReference type="GO" id="GO:0003677">
    <property type="term" value="F:DNA binding"/>
    <property type="evidence" value="ECO:0007669"/>
    <property type="project" value="InterPro"/>
</dbReference>
<dbReference type="PANTHER" id="PTHR43133">
    <property type="entry name" value="RNA POLYMERASE ECF-TYPE SIGMA FACTO"/>
    <property type="match status" value="1"/>
</dbReference>
<keyword evidence="4" id="KW-0804">Transcription</keyword>
<dbReference type="InterPro" id="IPR013325">
    <property type="entry name" value="RNA_pol_sigma_r2"/>
</dbReference>
<dbReference type="Gene3D" id="1.10.1740.10">
    <property type="match status" value="1"/>
</dbReference>
<evidence type="ECO:0000313" key="7">
    <source>
        <dbReference type="EMBL" id="SEA50857.1"/>
    </source>
</evidence>
<reference evidence="6" key="3">
    <citation type="submission" date="2021-09" db="EMBL/GenBank/DDBJ databases">
        <authorList>
            <person name="Gilroy R."/>
        </authorList>
    </citation>
    <scope>NUCLEOTIDE SEQUENCE</scope>
    <source>
        <strain evidence="6">CHK154-13316</strain>
    </source>
</reference>
<feature type="domain" description="RNA polymerase sigma factor 70 region 4 type 2" evidence="5">
    <location>
        <begin position="129"/>
        <end position="177"/>
    </location>
</feature>
<proteinExistence type="inferred from homology"/>
<evidence type="ECO:0000313" key="8">
    <source>
        <dbReference type="EMBL" id="SFN52902.1"/>
    </source>
</evidence>
<dbReference type="Pfam" id="PF08281">
    <property type="entry name" value="Sigma70_r4_2"/>
    <property type="match status" value="1"/>
</dbReference>